<name>R4T6M8_9PSEU</name>
<sequence length="78" mass="8518">MKAPFTASSAVKGAFTDCGCERRAVAWRGRYAPTVSSVPAGRKSVKASLRDPGFLKEAFTDWAHSRGVSRCGPRVFRR</sequence>
<accession>R4T6M8</accession>
<dbReference type="EMBL" id="CP003410">
    <property type="protein sequence ID" value="AGM06662.1"/>
    <property type="molecule type" value="Genomic_DNA"/>
</dbReference>
<dbReference type="PATRIC" id="fig|1156913.3.peg.4162"/>
<protein>
    <submittedName>
        <fullName evidence="1">Uncharacterized protein</fullName>
    </submittedName>
</protein>
<evidence type="ECO:0000313" key="2">
    <source>
        <dbReference type="Proteomes" id="UP000013968"/>
    </source>
</evidence>
<dbReference type="KEGG" id="aoi:AORI_4077"/>
<gene>
    <name evidence="1" type="ORF">AORI_4077</name>
</gene>
<keyword evidence="2" id="KW-1185">Reference proteome</keyword>
<organism evidence="1 2">
    <name type="scientific">Amycolatopsis keratiniphila</name>
    <dbReference type="NCBI Taxonomy" id="129921"/>
    <lineage>
        <taxon>Bacteria</taxon>
        <taxon>Bacillati</taxon>
        <taxon>Actinomycetota</taxon>
        <taxon>Actinomycetes</taxon>
        <taxon>Pseudonocardiales</taxon>
        <taxon>Pseudonocardiaceae</taxon>
        <taxon>Amycolatopsis</taxon>
        <taxon>Amycolatopsis japonica group</taxon>
    </lineage>
</organism>
<dbReference type="HOGENOM" id="CLU_2614213_0_0_11"/>
<dbReference type="Proteomes" id="UP000013968">
    <property type="component" value="Chromosome"/>
</dbReference>
<reference evidence="1 2" key="1">
    <citation type="journal article" date="2013" name="BMC Genomics">
        <title>ContigScape: a Cytoscape plugin facilitating microbial genome gap closing.</title>
        <authorList>
            <person name="Tang B."/>
            <person name="Wang Q."/>
            <person name="Yang M."/>
            <person name="Xie F."/>
            <person name="Zhu Y."/>
            <person name="Zhuo Y."/>
            <person name="Wang S."/>
            <person name="Gao H."/>
            <person name="Ding X."/>
            <person name="Zhang L."/>
            <person name="Zhao G."/>
            <person name="Zheng H."/>
        </authorList>
    </citation>
    <scope>NUCLEOTIDE SEQUENCE [LARGE SCALE GENOMIC DNA]</scope>
    <source>
        <strain evidence="1 2">HCCB10007</strain>
    </source>
</reference>
<evidence type="ECO:0000313" key="1">
    <source>
        <dbReference type="EMBL" id="AGM06662.1"/>
    </source>
</evidence>
<dbReference type="AlphaFoldDB" id="R4T6M8"/>
<proteinExistence type="predicted"/>